<sequence length="255" mass="28856">MESKFPVIPELSIQELKKSELILWISKFLNSLVYNLQSIDTLRAVLHKLRDRQQEDTRESDRLSDSGSNTSGQQSAVNDKLGDQNKAASTITLSALDTTTNNGEEQASDIPDNDLVDVNSETQQIPLGEITNMTRQIECEGFQDMGESELSEVLNADDNLTVEEIEEILRPELPVDEPQVSEEPTLTSRAVSEIIKSIRDGIDKAIECDPIMTRSLKLKEECESAIRAYEEIQRDFRRRARQTQLTQFFQPNTHS</sequence>
<evidence type="ECO:0000313" key="1">
    <source>
        <dbReference type="EMBL" id="KAJ8685855.1"/>
    </source>
</evidence>
<evidence type="ECO:0000313" key="2">
    <source>
        <dbReference type="Proteomes" id="UP001239111"/>
    </source>
</evidence>
<keyword evidence="2" id="KW-1185">Reference proteome</keyword>
<gene>
    <name evidence="1" type="ORF">QAD02_021648</name>
</gene>
<dbReference type="EMBL" id="CM056741">
    <property type="protein sequence ID" value="KAJ8685855.1"/>
    <property type="molecule type" value="Genomic_DNA"/>
</dbReference>
<reference evidence="1" key="1">
    <citation type="submission" date="2023-04" db="EMBL/GenBank/DDBJ databases">
        <title>A chromosome-level genome assembly of the parasitoid wasp Eretmocerus hayati.</title>
        <authorList>
            <person name="Zhong Y."/>
            <person name="Liu S."/>
            <person name="Liu Y."/>
        </authorList>
    </citation>
    <scope>NUCLEOTIDE SEQUENCE</scope>
    <source>
        <strain evidence="1">ZJU_SS_LIU_2023</strain>
    </source>
</reference>
<name>A0ACC2PQH5_9HYME</name>
<proteinExistence type="predicted"/>
<accession>A0ACC2PQH5</accession>
<dbReference type="Proteomes" id="UP001239111">
    <property type="component" value="Chromosome 1"/>
</dbReference>
<comment type="caution">
    <text evidence="1">The sequence shown here is derived from an EMBL/GenBank/DDBJ whole genome shotgun (WGS) entry which is preliminary data.</text>
</comment>
<protein>
    <submittedName>
        <fullName evidence="1">Uncharacterized protein</fullName>
    </submittedName>
</protein>
<organism evidence="1 2">
    <name type="scientific">Eretmocerus hayati</name>
    <dbReference type="NCBI Taxonomy" id="131215"/>
    <lineage>
        <taxon>Eukaryota</taxon>
        <taxon>Metazoa</taxon>
        <taxon>Ecdysozoa</taxon>
        <taxon>Arthropoda</taxon>
        <taxon>Hexapoda</taxon>
        <taxon>Insecta</taxon>
        <taxon>Pterygota</taxon>
        <taxon>Neoptera</taxon>
        <taxon>Endopterygota</taxon>
        <taxon>Hymenoptera</taxon>
        <taxon>Apocrita</taxon>
        <taxon>Proctotrupomorpha</taxon>
        <taxon>Chalcidoidea</taxon>
        <taxon>Aphelinidae</taxon>
        <taxon>Aphelininae</taxon>
        <taxon>Eretmocerus</taxon>
    </lineage>
</organism>